<keyword evidence="5" id="KW-1133">Transmembrane helix</keyword>
<evidence type="ECO:0000256" key="5">
    <source>
        <dbReference type="SAM" id="Phobius"/>
    </source>
</evidence>
<feature type="transmembrane region" description="Helical" evidence="5">
    <location>
        <begin position="20"/>
        <end position="46"/>
    </location>
</feature>
<dbReference type="PROSITE" id="PS51296">
    <property type="entry name" value="RIESKE"/>
    <property type="match status" value="1"/>
</dbReference>
<dbReference type="Proteomes" id="UP000317243">
    <property type="component" value="Unassembled WGS sequence"/>
</dbReference>
<keyword evidence="1" id="KW-0001">2Fe-2S</keyword>
<organism evidence="7 8">
    <name type="scientific">Thalassoglobus neptunius</name>
    <dbReference type="NCBI Taxonomy" id="1938619"/>
    <lineage>
        <taxon>Bacteria</taxon>
        <taxon>Pseudomonadati</taxon>
        <taxon>Planctomycetota</taxon>
        <taxon>Planctomycetia</taxon>
        <taxon>Planctomycetales</taxon>
        <taxon>Planctomycetaceae</taxon>
        <taxon>Thalassoglobus</taxon>
    </lineage>
</organism>
<dbReference type="Gene3D" id="2.102.10.10">
    <property type="entry name" value="Rieske [2Fe-2S] iron-sulphur domain"/>
    <property type="match status" value="1"/>
</dbReference>
<dbReference type="GO" id="GO:0051537">
    <property type="term" value="F:2 iron, 2 sulfur cluster binding"/>
    <property type="evidence" value="ECO:0007669"/>
    <property type="project" value="UniProtKB-KW"/>
</dbReference>
<dbReference type="OrthoDB" id="9767869at2"/>
<evidence type="ECO:0000256" key="2">
    <source>
        <dbReference type="ARBA" id="ARBA00022723"/>
    </source>
</evidence>
<dbReference type="CDD" id="cd03467">
    <property type="entry name" value="Rieske"/>
    <property type="match status" value="1"/>
</dbReference>
<keyword evidence="5" id="KW-0812">Transmembrane</keyword>
<keyword evidence="3" id="KW-0408">Iron</keyword>
<dbReference type="EMBL" id="SIHI01000002">
    <property type="protein sequence ID" value="TWT55839.1"/>
    <property type="molecule type" value="Genomic_DNA"/>
</dbReference>
<keyword evidence="2" id="KW-0479">Metal-binding</keyword>
<keyword evidence="5" id="KW-0472">Membrane</keyword>
<dbReference type="InterPro" id="IPR036922">
    <property type="entry name" value="Rieske_2Fe-2S_sf"/>
</dbReference>
<accession>A0A5C5WZV8</accession>
<keyword evidence="4" id="KW-0411">Iron-sulfur</keyword>
<evidence type="ECO:0000256" key="4">
    <source>
        <dbReference type="ARBA" id="ARBA00023014"/>
    </source>
</evidence>
<keyword evidence="8" id="KW-1185">Reference proteome</keyword>
<gene>
    <name evidence="7" type="primary">petC_2</name>
    <name evidence="7" type="ORF">KOR42_26500</name>
</gene>
<dbReference type="AlphaFoldDB" id="A0A5C5WZV8"/>
<name>A0A5C5WZV8_9PLAN</name>
<dbReference type="RefSeq" id="WP_146510170.1">
    <property type="nucleotide sequence ID" value="NZ_SIHI01000002.1"/>
</dbReference>
<dbReference type="GO" id="GO:0046872">
    <property type="term" value="F:metal ion binding"/>
    <property type="evidence" value="ECO:0007669"/>
    <property type="project" value="UniProtKB-KW"/>
</dbReference>
<evidence type="ECO:0000313" key="7">
    <source>
        <dbReference type="EMBL" id="TWT55839.1"/>
    </source>
</evidence>
<sequence>MTETHSPDATEQANPPRRNFLVKFVAVLVGGVITAVPLVFGGGFILNPLLKKKSSDEDSDGFTFIGSTNSLLPGGPPRSYKVTGAKQDAWTTYSETAIGAVYLKMDEDRSVTAFNASCPHLGCTVNYKSDANAFICPCHDSSFSLDGERSNEIPPRGLDTLNVEVRNDNEIWVKFENFRAGTAEKIPV</sequence>
<dbReference type="InterPro" id="IPR017941">
    <property type="entry name" value="Rieske_2Fe-2S"/>
</dbReference>
<feature type="domain" description="Rieske" evidence="6">
    <location>
        <begin position="106"/>
        <end position="172"/>
    </location>
</feature>
<evidence type="ECO:0000256" key="1">
    <source>
        <dbReference type="ARBA" id="ARBA00022714"/>
    </source>
</evidence>
<protein>
    <submittedName>
        <fullName evidence="7">Cytochrome b6-f complex iron-sulfur subunit</fullName>
    </submittedName>
</protein>
<reference evidence="7 8" key="1">
    <citation type="submission" date="2019-02" db="EMBL/GenBank/DDBJ databases">
        <title>Deep-cultivation of Planctomycetes and their phenomic and genomic characterization uncovers novel biology.</title>
        <authorList>
            <person name="Wiegand S."/>
            <person name="Jogler M."/>
            <person name="Boedeker C."/>
            <person name="Pinto D."/>
            <person name="Vollmers J."/>
            <person name="Rivas-Marin E."/>
            <person name="Kohn T."/>
            <person name="Peeters S.H."/>
            <person name="Heuer A."/>
            <person name="Rast P."/>
            <person name="Oberbeckmann S."/>
            <person name="Bunk B."/>
            <person name="Jeske O."/>
            <person name="Meyerdierks A."/>
            <person name="Storesund J.E."/>
            <person name="Kallscheuer N."/>
            <person name="Luecker S."/>
            <person name="Lage O.M."/>
            <person name="Pohl T."/>
            <person name="Merkel B.J."/>
            <person name="Hornburger P."/>
            <person name="Mueller R.-W."/>
            <person name="Bruemmer F."/>
            <person name="Labrenz M."/>
            <person name="Spormann A.M."/>
            <person name="Op Den Camp H."/>
            <person name="Overmann J."/>
            <person name="Amann R."/>
            <person name="Jetten M.S.M."/>
            <person name="Mascher T."/>
            <person name="Medema M.H."/>
            <person name="Devos D.P."/>
            <person name="Kaster A.-K."/>
            <person name="Ovreas L."/>
            <person name="Rohde M."/>
            <person name="Galperin M.Y."/>
            <person name="Jogler C."/>
        </authorList>
    </citation>
    <scope>NUCLEOTIDE SEQUENCE [LARGE SCALE GENOMIC DNA]</scope>
    <source>
        <strain evidence="7 8">KOR42</strain>
    </source>
</reference>
<proteinExistence type="predicted"/>
<dbReference type="SUPFAM" id="SSF50022">
    <property type="entry name" value="ISP domain"/>
    <property type="match status" value="1"/>
</dbReference>
<evidence type="ECO:0000259" key="6">
    <source>
        <dbReference type="PROSITE" id="PS51296"/>
    </source>
</evidence>
<evidence type="ECO:0000256" key="3">
    <source>
        <dbReference type="ARBA" id="ARBA00023004"/>
    </source>
</evidence>
<comment type="caution">
    <text evidence="7">The sequence shown here is derived from an EMBL/GenBank/DDBJ whole genome shotgun (WGS) entry which is preliminary data.</text>
</comment>
<dbReference type="Pfam" id="PF00355">
    <property type="entry name" value="Rieske"/>
    <property type="match status" value="1"/>
</dbReference>
<evidence type="ECO:0000313" key="8">
    <source>
        <dbReference type="Proteomes" id="UP000317243"/>
    </source>
</evidence>